<keyword evidence="5" id="KW-1185">Reference proteome</keyword>
<dbReference type="Pfam" id="PF13371">
    <property type="entry name" value="TPR_9"/>
    <property type="match status" value="1"/>
</dbReference>
<dbReference type="Pfam" id="PF13369">
    <property type="entry name" value="Transglut_core2"/>
    <property type="match status" value="1"/>
</dbReference>
<dbReference type="AlphaFoldDB" id="A0A7Y0HEL6"/>
<proteinExistence type="inferred from homology"/>
<name>A0A7Y0HEL6_9PROT</name>
<feature type="domain" description="Protein SirB1 N-terminal" evidence="3">
    <location>
        <begin position="74"/>
        <end position="226"/>
    </location>
</feature>
<feature type="region of interest" description="Disordered" evidence="2">
    <location>
        <begin position="1"/>
        <end position="26"/>
    </location>
</feature>
<evidence type="ECO:0000256" key="2">
    <source>
        <dbReference type="SAM" id="MobiDB-lite"/>
    </source>
</evidence>
<dbReference type="PANTHER" id="PTHR31350">
    <property type="entry name" value="SI:DKEY-261L7.2"/>
    <property type="match status" value="1"/>
</dbReference>
<accession>A0A7Y0HEL6</accession>
<organism evidence="4 5">
    <name type="scientific">Pacificispira spongiicola</name>
    <dbReference type="NCBI Taxonomy" id="2729598"/>
    <lineage>
        <taxon>Bacteria</taxon>
        <taxon>Pseudomonadati</taxon>
        <taxon>Pseudomonadota</taxon>
        <taxon>Alphaproteobacteria</taxon>
        <taxon>Rhodospirillales</taxon>
        <taxon>Rhodospirillaceae</taxon>
        <taxon>Pacificispira</taxon>
    </lineage>
</organism>
<evidence type="ECO:0000259" key="3">
    <source>
        <dbReference type="Pfam" id="PF13369"/>
    </source>
</evidence>
<comment type="similarity">
    <text evidence="1">Belongs to the UPF0162 family.</text>
</comment>
<evidence type="ECO:0000256" key="1">
    <source>
        <dbReference type="ARBA" id="ARBA00007100"/>
    </source>
</evidence>
<evidence type="ECO:0000313" key="5">
    <source>
        <dbReference type="Proteomes" id="UP000539372"/>
    </source>
</evidence>
<evidence type="ECO:0000313" key="4">
    <source>
        <dbReference type="EMBL" id="NMM44991.1"/>
    </source>
</evidence>
<sequence>MSRKTSSKGSETEGSKAGGNPIDTDTAEAAPVGIEAWAEHVLKGLADQGNADIDIMEGALALAVFDAPAEALDQYRRHLADMAGALGKVDVADDAPAEDRLAALNHVLFGLYGYSGDTESYDDLQNANLIRVMDRRRGLPVALGILMLHLARGRGWTMRGLDFPGHFLLQLDGPGERLIVDPFNGGTALDASDLRALLKAASGNDAELTPDHYAAVSDRDILLRLQNNIKLRLVQAKRIEAALGIVDAMLMLAPEKPWLWREAGLMNAHIGRLKTAVAALETYIDRETRPGPRSEAQAVIDGLRGQMN</sequence>
<gene>
    <name evidence="4" type="ORF">HH303_10915</name>
</gene>
<dbReference type="RefSeq" id="WP_169625369.1">
    <property type="nucleotide sequence ID" value="NZ_JABBNT010000003.1"/>
</dbReference>
<comment type="caution">
    <text evidence="4">The sequence shown here is derived from an EMBL/GenBank/DDBJ whole genome shotgun (WGS) entry which is preliminary data.</text>
</comment>
<dbReference type="EMBL" id="JABBNT010000003">
    <property type="protein sequence ID" value="NMM44991.1"/>
    <property type="molecule type" value="Genomic_DNA"/>
</dbReference>
<reference evidence="4 5" key="1">
    <citation type="submission" date="2020-04" db="EMBL/GenBank/DDBJ databases">
        <title>Rhodospirillaceae bacterium KN72 isolated from deep sea.</title>
        <authorList>
            <person name="Zhang D.-C."/>
        </authorList>
    </citation>
    <scope>NUCLEOTIDE SEQUENCE [LARGE SCALE GENOMIC DNA]</scope>
    <source>
        <strain evidence="4 5">KN72</strain>
    </source>
</reference>
<dbReference type="InterPro" id="IPR032698">
    <property type="entry name" value="SirB1_N"/>
</dbReference>
<dbReference type="Proteomes" id="UP000539372">
    <property type="component" value="Unassembled WGS sequence"/>
</dbReference>
<protein>
    <submittedName>
        <fullName evidence="4">Tetratricopeptide repeat protein</fullName>
    </submittedName>
</protein>
<dbReference type="PANTHER" id="PTHR31350:SF21">
    <property type="entry name" value="F-BOX ONLY PROTEIN 21"/>
    <property type="match status" value="1"/>
</dbReference>